<name>A0A4R6VT76_9HYPH</name>
<keyword evidence="3" id="KW-1185">Reference proteome</keyword>
<dbReference type="SUPFAM" id="SSF51695">
    <property type="entry name" value="PLC-like phosphodiesterases"/>
    <property type="match status" value="1"/>
</dbReference>
<dbReference type="PANTHER" id="PTHR43805">
    <property type="entry name" value="GLYCEROPHOSPHORYL DIESTER PHOSPHODIESTERASE"/>
    <property type="match status" value="1"/>
</dbReference>
<comment type="caution">
    <text evidence="2">The sequence shown here is derived from an EMBL/GenBank/DDBJ whole genome shotgun (WGS) entry which is preliminary data.</text>
</comment>
<dbReference type="Pfam" id="PF03009">
    <property type="entry name" value="GDPD"/>
    <property type="match status" value="1"/>
</dbReference>
<dbReference type="Proteomes" id="UP000295391">
    <property type="component" value="Unassembled WGS sequence"/>
</dbReference>
<evidence type="ECO:0000313" key="3">
    <source>
        <dbReference type="Proteomes" id="UP000295391"/>
    </source>
</evidence>
<dbReference type="GO" id="GO:0008081">
    <property type="term" value="F:phosphoric diester hydrolase activity"/>
    <property type="evidence" value="ECO:0007669"/>
    <property type="project" value="InterPro"/>
</dbReference>
<protein>
    <submittedName>
        <fullName evidence="2">Glycerophosphoryl diester phosphodiesterase</fullName>
    </submittedName>
</protein>
<dbReference type="Gene3D" id="3.20.20.190">
    <property type="entry name" value="Phosphatidylinositol (PI) phosphodiesterase"/>
    <property type="match status" value="1"/>
</dbReference>
<proteinExistence type="predicted"/>
<evidence type="ECO:0000313" key="2">
    <source>
        <dbReference type="EMBL" id="TDQ66651.1"/>
    </source>
</evidence>
<feature type="domain" description="GP-PDE" evidence="1">
    <location>
        <begin position="51"/>
        <end position="330"/>
    </location>
</feature>
<accession>A0A4R6VT76</accession>
<dbReference type="GO" id="GO:0006629">
    <property type="term" value="P:lipid metabolic process"/>
    <property type="evidence" value="ECO:0007669"/>
    <property type="project" value="InterPro"/>
</dbReference>
<dbReference type="OrthoDB" id="9795622at2"/>
<gene>
    <name evidence="2" type="ORF">ATL17_0654</name>
</gene>
<dbReference type="EMBL" id="SNYR01000001">
    <property type="protein sequence ID" value="TDQ66651.1"/>
    <property type="molecule type" value="Genomic_DNA"/>
</dbReference>
<dbReference type="PANTHER" id="PTHR43805:SF1">
    <property type="entry name" value="GP-PDE DOMAIN-CONTAINING PROTEIN"/>
    <property type="match status" value="1"/>
</dbReference>
<evidence type="ECO:0000259" key="1">
    <source>
        <dbReference type="PROSITE" id="PS51704"/>
    </source>
</evidence>
<dbReference type="PROSITE" id="PS51704">
    <property type="entry name" value="GP_PDE"/>
    <property type="match status" value="1"/>
</dbReference>
<dbReference type="InterPro" id="IPR030395">
    <property type="entry name" value="GP_PDE_dom"/>
</dbReference>
<reference evidence="2 3" key="1">
    <citation type="submission" date="2019-03" db="EMBL/GenBank/DDBJ databases">
        <title>Genomic Encyclopedia of Type Strains, Phase III (KMG-III): the genomes of soil and plant-associated and newly described type strains.</title>
        <authorList>
            <person name="Whitman W."/>
        </authorList>
    </citation>
    <scope>NUCLEOTIDE SEQUENCE [LARGE SCALE GENOMIC DNA]</scope>
    <source>
        <strain evidence="2 3">CGMCC 1.7002</strain>
    </source>
</reference>
<dbReference type="RefSeq" id="WP_133571334.1">
    <property type="nucleotide sequence ID" value="NZ_SNYR01000001.1"/>
</dbReference>
<dbReference type="AlphaFoldDB" id="A0A4R6VT76"/>
<organism evidence="2 3">
    <name type="scientific">Maritalea mobilis</name>
    <dbReference type="NCBI Taxonomy" id="483324"/>
    <lineage>
        <taxon>Bacteria</taxon>
        <taxon>Pseudomonadati</taxon>
        <taxon>Pseudomonadota</taxon>
        <taxon>Alphaproteobacteria</taxon>
        <taxon>Hyphomicrobiales</taxon>
        <taxon>Devosiaceae</taxon>
        <taxon>Maritalea</taxon>
    </lineage>
</organism>
<dbReference type="InterPro" id="IPR017946">
    <property type="entry name" value="PLC-like_Pdiesterase_TIM-brl"/>
</dbReference>
<sequence length="330" mass="37020">MRKRYWVVLGFIGAVTGLWAWNSSLIAGPSSNGKLEFIAHRGLHQTFHREGLTNQTCTAERILPPSHDYLENTPESTNAAIEMGADIVEIDIAPTMDNKLAVFHDWTLDCRTNGTGPIRDKMMADLRQLDVGYGYTADDGKTFPFRGKFVGQLYELSEFIERVQPSDAKLLINFKSDDPEEAKLLLDYFENDPKLNQMTIAVYGGARPVAETIAKRPDLGGYSKQDTKACLLKYIALGWSGHVPEECHNKWVSVPANIAPAMWGWPHRLTQRLAEHNSRLVLLGPMDLTDIKSGTSGIDQLEQLGYIPENFDGYIWTNRLEVIKPALDAR</sequence>